<comment type="caution">
    <text evidence="2">The sequence shown here is derived from an EMBL/GenBank/DDBJ whole genome shotgun (WGS) entry which is preliminary data.</text>
</comment>
<dbReference type="OrthoDB" id="3873597at2"/>
<dbReference type="AlphaFoldDB" id="A0A4Q7Z7V0"/>
<gene>
    <name evidence="2" type="ORF">EV385_6667</name>
</gene>
<feature type="region of interest" description="Disordered" evidence="1">
    <location>
        <begin position="240"/>
        <end position="314"/>
    </location>
</feature>
<evidence type="ECO:0000313" key="2">
    <source>
        <dbReference type="EMBL" id="RZU46592.1"/>
    </source>
</evidence>
<reference evidence="2 3" key="1">
    <citation type="submission" date="2019-02" db="EMBL/GenBank/DDBJ databases">
        <title>Sequencing the genomes of 1000 actinobacteria strains.</title>
        <authorList>
            <person name="Klenk H.-P."/>
        </authorList>
    </citation>
    <scope>NUCLEOTIDE SEQUENCE [LARGE SCALE GENOMIC DNA]</scope>
    <source>
        <strain evidence="2 3">DSM 45162</strain>
    </source>
</reference>
<evidence type="ECO:0000313" key="3">
    <source>
        <dbReference type="Proteomes" id="UP000292564"/>
    </source>
</evidence>
<proteinExistence type="predicted"/>
<dbReference type="Proteomes" id="UP000292564">
    <property type="component" value="Unassembled WGS sequence"/>
</dbReference>
<accession>A0A4Q7Z7V0</accession>
<evidence type="ECO:0008006" key="4">
    <source>
        <dbReference type="Google" id="ProtNLM"/>
    </source>
</evidence>
<evidence type="ECO:0000256" key="1">
    <source>
        <dbReference type="SAM" id="MobiDB-lite"/>
    </source>
</evidence>
<name>A0A4Q7Z7V0_9ACTN</name>
<dbReference type="RefSeq" id="WP_130513788.1">
    <property type="nucleotide sequence ID" value="NZ_SHKY01000002.1"/>
</dbReference>
<keyword evidence="3" id="KW-1185">Reference proteome</keyword>
<sequence>MASAERAWSGAGRITGPADVARVIAEVNAAGLGRDRTAALARSVATADDVQVTGPDASRTLPVLPELTELFPIGGLRRGNVITATGSTSLLMALIAPVVAAGSWAAVAGMPDFGALAAITDYGIASERLALVPAPGPDWPTVVAALLDGFDLVVAAVPGGPPPADRVVRSLAARARQRGSVLILVTDTACPGTDLALQLIDRRWNGLGIGRGRLRHQEVTIRAAGKGNAARARTTTVTLPPSSLAVDPAGPAVDAQPPAPTALPAGPSTPVRQNLDEAVDVPHLRPVPPPVDPWASLVKQVPSARPPRRHDQRS</sequence>
<protein>
    <recommendedName>
        <fullName evidence="4">Protein RecA</fullName>
    </recommendedName>
</protein>
<organism evidence="2 3">
    <name type="scientific">Krasilnikovia cinnamomea</name>
    <dbReference type="NCBI Taxonomy" id="349313"/>
    <lineage>
        <taxon>Bacteria</taxon>
        <taxon>Bacillati</taxon>
        <taxon>Actinomycetota</taxon>
        <taxon>Actinomycetes</taxon>
        <taxon>Micromonosporales</taxon>
        <taxon>Micromonosporaceae</taxon>
        <taxon>Krasilnikovia</taxon>
    </lineage>
</organism>
<dbReference type="EMBL" id="SHKY01000002">
    <property type="protein sequence ID" value="RZU46592.1"/>
    <property type="molecule type" value="Genomic_DNA"/>
</dbReference>